<protein>
    <submittedName>
        <fullName evidence="1">Uncharacterized protein</fullName>
    </submittedName>
</protein>
<reference evidence="1" key="1">
    <citation type="journal article" date="1997" name="Proc. Natl. Acad. Sci. U.S.A.">
        <title>Experimental surgery to create subgenomes of Bacillus subtilis 168.</title>
        <authorList>
            <person name="Itaya M."/>
            <person name="Tanaka T."/>
        </authorList>
    </citation>
    <scope>NUCLEOTIDE SEQUENCE</scope>
    <source>
        <strain evidence="1">IAM 11631</strain>
        <plasmid evidence="1">pLS32</plasmid>
    </source>
</reference>
<accession>E9RJF5</accession>
<sequence>MLQFPRIPSVGELEYLKENDEMILYESFTMINPQTRNTFPDSDEPYYTSLEMQLRHLLYKYDKGWISSERQVMLSSDECISAVHFIFDNEKRVIGINVFQRSSNLFNLEDDVQFFNYFIDKYLKGHKKIKLTYFVSQPHIFKNKNKKIED</sequence>
<keyword evidence="1" id="KW-0614">Plasmid</keyword>
<reference evidence="1" key="2">
    <citation type="submission" date="2011-02" db="EMBL/GenBank/DDBJ databases">
        <title>Genetic factors for stable replication of pLS32 in Bacillus subtilis.</title>
        <authorList>
            <person name="Itaya M."/>
        </authorList>
    </citation>
    <scope>NUCLEOTIDE SEQUENCE</scope>
    <source>
        <strain evidence="1">IAM 11631</strain>
        <plasmid evidence="1">pLS32</plasmid>
    </source>
</reference>
<dbReference type="EMBL" id="AB615353">
    <property type="protein sequence ID" value="BAJ77050.1"/>
    <property type="molecule type" value="Genomic_DNA"/>
</dbReference>
<name>E9RJF5_BACNA</name>
<dbReference type="AlphaFoldDB" id="E9RJF5"/>
<geneLocation type="plasmid" evidence="1">
    <name>pLS32</name>
</geneLocation>
<dbReference type="RefSeq" id="WP_013603329.1">
    <property type="nucleotide sequence ID" value="NC_015149.1"/>
</dbReference>
<organism evidence="1">
    <name type="scientific">Bacillus subtilis subsp. natto</name>
    <dbReference type="NCBI Taxonomy" id="86029"/>
    <lineage>
        <taxon>Bacteria</taxon>
        <taxon>Bacillati</taxon>
        <taxon>Bacillota</taxon>
        <taxon>Bacilli</taxon>
        <taxon>Bacillales</taxon>
        <taxon>Bacillaceae</taxon>
        <taxon>Bacillus</taxon>
    </lineage>
</organism>
<evidence type="ECO:0000313" key="1">
    <source>
        <dbReference type="EMBL" id="BAJ77050.1"/>
    </source>
</evidence>
<proteinExistence type="predicted"/>